<organism evidence="2 3">
    <name type="scientific">Knoellia aerolata DSM 18566</name>
    <dbReference type="NCBI Taxonomy" id="1385519"/>
    <lineage>
        <taxon>Bacteria</taxon>
        <taxon>Bacillati</taxon>
        <taxon>Actinomycetota</taxon>
        <taxon>Actinomycetes</taxon>
        <taxon>Micrococcales</taxon>
        <taxon>Intrasporangiaceae</taxon>
        <taxon>Knoellia</taxon>
    </lineage>
</organism>
<evidence type="ECO:0000256" key="1">
    <source>
        <dbReference type="SAM" id="Phobius"/>
    </source>
</evidence>
<feature type="transmembrane region" description="Helical" evidence="1">
    <location>
        <begin position="42"/>
        <end position="61"/>
    </location>
</feature>
<dbReference type="eggNOG" id="ENOG5033HAV">
    <property type="taxonomic scope" value="Bacteria"/>
</dbReference>
<sequence length="122" mass="12684">MSSGSRRWALAPALVALLVQLVVIYAPSGVGGGSFPYGDKLVHVFVFGLPVFFAVLARLPLLPVVTVMALHAPVSEVVQGRLLASRSGDPWDAVADVAGVALGALAATLANRRLAGPDVDRW</sequence>
<evidence type="ECO:0000313" key="3">
    <source>
        <dbReference type="Proteomes" id="UP000030013"/>
    </source>
</evidence>
<reference evidence="2 3" key="1">
    <citation type="submission" date="2013-08" db="EMBL/GenBank/DDBJ databases">
        <title>The genome sequence of Knoellia aerolata.</title>
        <authorList>
            <person name="Zhu W."/>
            <person name="Wang G."/>
        </authorList>
    </citation>
    <scope>NUCLEOTIDE SEQUENCE [LARGE SCALE GENOMIC DNA]</scope>
    <source>
        <strain evidence="2 3">DSM 18566</strain>
    </source>
</reference>
<dbReference type="AlphaFoldDB" id="A0A0A0JQX3"/>
<dbReference type="Proteomes" id="UP000030013">
    <property type="component" value="Unassembled WGS sequence"/>
</dbReference>
<dbReference type="EMBL" id="AVPL01000066">
    <property type="protein sequence ID" value="KGN39870.1"/>
    <property type="molecule type" value="Genomic_DNA"/>
</dbReference>
<protein>
    <recommendedName>
        <fullName evidence="4">VanZ-like domain-containing protein</fullName>
    </recommendedName>
</protein>
<keyword evidence="1" id="KW-0472">Membrane</keyword>
<dbReference type="RefSeq" id="WP_035940194.1">
    <property type="nucleotide sequence ID" value="NZ_AVPL01000066.1"/>
</dbReference>
<keyword evidence="1" id="KW-1133">Transmembrane helix</keyword>
<evidence type="ECO:0000313" key="2">
    <source>
        <dbReference type="EMBL" id="KGN39870.1"/>
    </source>
</evidence>
<keyword evidence="1" id="KW-0812">Transmembrane</keyword>
<accession>A0A0A0JQX3</accession>
<dbReference type="STRING" id="1385519.N801_18640"/>
<comment type="caution">
    <text evidence="2">The sequence shown here is derived from an EMBL/GenBank/DDBJ whole genome shotgun (WGS) entry which is preliminary data.</text>
</comment>
<evidence type="ECO:0008006" key="4">
    <source>
        <dbReference type="Google" id="ProtNLM"/>
    </source>
</evidence>
<name>A0A0A0JQX3_9MICO</name>
<gene>
    <name evidence="2" type="ORF">N801_18640</name>
</gene>
<proteinExistence type="predicted"/>
<keyword evidence="3" id="KW-1185">Reference proteome</keyword>